<dbReference type="OrthoDB" id="9810734at2"/>
<evidence type="ECO:0000256" key="3">
    <source>
        <dbReference type="RuleBase" id="RU000363"/>
    </source>
</evidence>
<feature type="domain" description="Ketoreductase" evidence="4">
    <location>
        <begin position="6"/>
        <end position="181"/>
    </location>
</feature>
<dbReference type="EMBL" id="LT629690">
    <property type="protein sequence ID" value="SDF00739.1"/>
    <property type="molecule type" value="Genomic_DNA"/>
</dbReference>
<dbReference type="AlphaFoldDB" id="A0A1G7HL65"/>
<protein>
    <submittedName>
        <fullName evidence="5">Uncharacterized oxidoreductase</fullName>
    </submittedName>
</protein>
<dbReference type="InterPro" id="IPR057326">
    <property type="entry name" value="KR_dom"/>
</dbReference>
<dbReference type="PRINTS" id="PR00080">
    <property type="entry name" value="SDRFAMILY"/>
</dbReference>
<evidence type="ECO:0000256" key="2">
    <source>
        <dbReference type="ARBA" id="ARBA00023002"/>
    </source>
</evidence>
<dbReference type="InterPro" id="IPR020904">
    <property type="entry name" value="Sc_DH/Rdtase_CS"/>
</dbReference>
<evidence type="ECO:0000313" key="6">
    <source>
        <dbReference type="Proteomes" id="UP000182427"/>
    </source>
</evidence>
<proteinExistence type="inferred from homology"/>
<dbReference type="PRINTS" id="PR00081">
    <property type="entry name" value="GDHRDH"/>
</dbReference>
<dbReference type="InterPro" id="IPR002347">
    <property type="entry name" value="SDR_fam"/>
</dbReference>
<dbReference type="GO" id="GO:0016491">
    <property type="term" value="F:oxidoreductase activity"/>
    <property type="evidence" value="ECO:0007669"/>
    <property type="project" value="UniProtKB-KW"/>
</dbReference>
<keyword evidence="6" id="KW-1185">Reference proteome</keyword>
<sequence length="262" mass="28492">MKMSNNTVLITGGTSGIGYALAELFLKRGNTVLITGRTEENLAIARQSLPGVLTYRSDVGDPAAIRQLYADVAAAFPNINVLINNAGIGLKRNLNDTTVPLEDLNREIATNLTGPIQMIQQFLPLLKRQQTAAIVNVSSGLAFVPLAVKPIYCATKSAMHSYTQTLRVQLKNSSVKVIELAPPAVKTNFNKGQEELNSSSAMDVNKFAHESMRGLEKGRQEILPGLSRMARLLGRLAPQAVFMKAEAEQMVAEGERLSWSTR</sequence>
<evidence type="ECO:0000256" key="1">
    <source>
        <dbReference type="ARBA" id="ARBA00006484"/>
    </source>
</evidence>
<dbReference type="CDD" id="cd05370">
    <property type="entry name" value="SDR_c2"/>
    <property type="match status" value="1"/>
</dbReference>
<organism evidence="5 6">
    <name type="scientific">Terriglobus roseus</name>
    <dbReference type="NCBI Taxonomy" id="392734"/>
    <lineage>
        <taxon>Bacteria</taxon>
        <taxon>Pseudomonadati</taxon>
        <taxon>Acidobacteriota</taxon>
        <taxon>Terriglobia</taxon>
        <taxon>Terriglobales</taxon>
        <taxon>Acidobacteriaceae</taxon>
        <taxon>Terriglobus</taxon>
    </lineage>
</organism>
<dbReference type="PANTHER" id="PTHR44196:SF1">
    <property type="entry name" value="DEHYDROGENASE_REDUCTASE SDR FAMILY MEMBER 7B"/>
    <property type="match status" value="1"/>
</dbReference>
<reference evidence="5 6" key="1">
    <citation type="submission" date="2016-10" db="EMBL/GenBank/DDBJ databases">
        <authorList>
            <person name="de Groot N.N."/>
        </authorList>
    </citation>
    <scope>NUCLEOTIDE SEQUENCE [LARGE SCALE GENOMIC DNA]</scope>
    <source>
        <strain evidence="5 6">GAS232</strain>
    </source>
</reference>
<dbReference type="SMART" id="SM00822">
    <property type="entry name" value="PKS_KR"/>
    <property type="match status" value="1"/>
</dbReference>
<evidence type="ECO:0000313" key="5">
    <source>
        <dbReference type="EMBL" id="SDF00739.1"/>
    </source>
</evidence>
<dbReference type="InterPro" id="IPR036291">
    <property type="entry name" value="NAD(P)-bd_dom_sf"/>
</dbReference>
<dbReference type="PROSITE" id="PS00061">
    <property type="entry name" value="ADH_SHORT"/>
    <property type="match status" value="1"/>
</dbReference>
<comment type="similarity">
    <text evidence="1 3">Belongs to the short-chain dehydrogenases/reductases (SDR) family.</text>
</comment>
<gene>
    <name evidence="5" type="ORF">SAMN05444167_1106</name>
</gene>
<name>A0A1G7HL65_9BACT</name>
<dbReference type="PANTHER" id="PTHR44196">
    <property type="entry name" value="DEHYDROGENASE/REDUCTASE SDR FAMILY MEMBER 7B"/>
    <property type="match status" value="1"/>
</dbReference>
<dbReference type="SUPFAM" id="SSF51735">
    <property type="entry name" value="NAD(P)-binding Rossmann-fold domains"/>
    <property type="match status" value="1"/>
</dbReference>
<dbReference type="Gene3D" id="3.40.50.720">
    <property type="entry name" value="NAD(P)-binding Rossmann-like Domain"/>
    <property type="match status" value="1"/>
</dbReference>
<keyword evidence="2" id="KW-0560">Oxidoreductase</keyword>
<dbReference type="Proteomes" id="UP000182427">
    <property type="component" value="Chromosome I"/>
</dbReference>
<dbReference type="GO" id="GO:0016020">
    <property type="term" value="C:membrane"/>
    <property type="evidence" value="ECO:0007669"/>
    <property type="project" value="TreeGrafter"/>
</dbReference>
<evidence type="ECO:0000259" key="4">
    <source>
        <dbReference type="SMART" id="SM00822"/>
    </source>
</evidence>
<dbReference type="RefSeq" id="WP_083344264.1">
    <property type="nucleotide sequence ID" value="NZ_LT629690.1"/>
</dbReference>
<accession>A0A1G7HL65</accession>
<dbReference type="Pfam" id="PF00106">
    <property type="entry name" value="adh_short"/>
    <property type="match status" value="1"/>
</dbReference>